<dbReference type="Pfam" id="PF01545">
    <property type="entry name" value="Cation_efflux"/>
    <property type="match status" value="1"/>
</dbReference>
<dbReference type="InterPro" id="IPR027469">
    <property type="entry name" value="Cation_efflux_TMD_sf"/>
</dbReference>
<dbReference type="Proteomes" id="UP000570361">
    <property type="component" value="Unassembled WGS sequence"/>
</dbReference>
<dbReference type="Gene3D" id="1.20.1510.10">
    <property type="entry name" value="Cation efflux protein transmembrane domain"/>
    <property type="match status" value="1"/>
</dbReference>
<feature type="transmembrane region" description="Helical" evidence="8">
    <location>
        <begin position="143"/>
        <end position="160"/>
    </location>
</feature>
<dbReference type="InterPro" id="IPR050291">
    <property type="entry name" value="CDF_Transporter"/>
</dbReference>
<dbReference type="AlphaFoldDB" id="A0A7W5FMF5"/>
<evidence type="ECO:0000256" key="4">
    <source>
        <dbReference type="ARBA" id="ARBA00022692"/>
    </source>
</evidence>
<dbReference type="EMBL" id="JACHXK010000003">
    <property type="protein sequence ID" value="MBB3109934.1"/>
    <property type="molecule type" value="Genomic_DNA"/>
</dbReference>
<evidence type="ECO:0000256" key="7">
    <source>
        <dbReference type="SAM" id="MobiDB-lite"/>
    </source>
</evidence>
<dbReference type="InterPro" id="IPR027470">
    <property type="entry name" value="Cation_efflux_CTD"/>
</dbReference>
<keyword evidence="3" id="KW-0813">Transport</keyword>
<feature type="compositionally biased region" description="Polar residues" evidence="7">
    <location>
        <begin position="294"/>
        <end position="303"/>
    </location>
</feature>
<feature type="domain" description="Cation efflux protein cytoplasmic" evidence="10">
    <location>
        <begin position="205"/>
        <end position="280"/>
    </location>
</feature>
<feature type="region of interest" description="Disordered" evidence="7">
    <location>
        <begin position="283"/>
        <end position="303"/>
    </location>
</feature>
<dbReference type="SUPFAM" id="SSF160240">
    <property type="entry name" value="Cation efflux protein cytoplasmic domain-like"/>
    <property type="match status" value="1"/>
</dbReference>
<feature type="transmembrane region" description="Helical" evidence="8">
    <location>
        <begin position="166"/>
        <end position="187"/>
    </location>
</feature>
<evidence type="ECO:0000256" key="2">
    <source>
        <dbReference type="ARBA" id="ARBA00008114"/>
    </source>
</evidence>
<proteinExistence type="inferred from homology"/>
<dbReference type="Pfam" id="PF16916">
    <property type="entry name" value="ZT_dimer"/>
    <property type="match status" value="1"/>
</dbReference>
<dbReference type="NCBIfam" id="TIGR01297">
    <property type="entry name" value="CDF"/>
    <property type="match status" value="1"/>
</dbReference>
<evidence type="ECO:0000313" key="12">
    <source>
        <dbReference type="Proteomes" id="UP000570361"/>
    </source>
</evidence>
<evidence type="ECO:0000256" key="3">
    <source>
        <dbReference type="ARBA" id="ARBA00022448"/>
    </source>
</evidence>
<reference evidence="11 12" key="1">
    <citation type="submission" date="2020-08" db="EMBL/GenBank/DDBJ databases">
        <title>Genomic Encyclopedia of Type Strains, Phase III (KMG-III): the genomes of soil and plant-associated and newly described type strains.</title>
        <authorList>
            <person name="Whitman W."/>
        </authorList>
    </citation>
    <scope>NUCLEOTIDE SEQUENCE [LARGE SCALE GENOMIC DNA]</scope>
    <source>
        <strain evidence="11 12">CECT 5862</strain>
    </source>
</reference>
<dbReference type="GO" id="GO:0008324">
    <property type="term" value="F:monoatomic cation transmembrane transporter activity"/>
    <property type="evidence" value="ECO:0007669"/>
    <property type="project" value="InterPro"/>
</dbReference>
<keyword evidence="5 8" id="KW-1133">Transmembrane helix</keyword>
<dbReference type="GO" id="GO:0016020">
    <property type="term" value="C:membrane"/>
    <property type="evidence" value="ECO:0007669"/>
    <property type="project" value="UniProtKB-SubCell"/>
</dbReference>
<feature type="transmembrane region" description="Helical" evidence="8">
    <location>
        <begin position="83"/>
        <end position="104"/>
    </location>
</feature>
<protein>
    <submittedName>
        <fullName evidence="11">Cation diffusion facilitator family transporter</fullName>
    </submittedName>
</protein>
<name>A0A7W5FMF5_9BACL</name>
<gene>
    <name evidence="11" type="ORF">FHS18_001997</name>
</gene>
<evidence type="ECO:0000256" key="5">
    <source>
        <dbReference type="ARBA" id="ARBA00022989"/>
    </source>
</evidence>
<sequence>MTTNERYARAETAAWMSLLGNVGIAAIKMGVGMMGSKALLADACRSASDASAAFVSLTALRRRRQFGANDAPVPMTKGRVESVTGVMISMMLMIMGLEVGISAIKSIADGIDEGPGWSAVTTVLIAFLIKEIFFPVKERRTDLYATLAALVGTGTAALGEPLNLPILYYFDPASSIVIVVVVLTNGYRVATASVLKRSYCEEQPADINEFKAAVQRIEGVVTVEELRAREHGHYVITDVVITVNPRITVMEGNEIAKRVKYFLMKRFSHVTDVTVHVQPYDPGYPYKTNHDPNQEQQLPTLLQ</sequence>
<dbReference type="SUPFAM" id="SSF161111">
    <property type="entry name" value="Cation efflux protein transmembrane domain-like"/>
    <property type="match status" value="1"/>
</dbReference>
<dbReference type="PANTHER" id="PTHR43840:SF15">
    <property type="entry name" value="MITOCHONDRIAL METAL TRANSPORTER 1-RELATED"/>
    <property type="match status" value="1"/>
</dbReference>
<organism evidence="11 12">
    <name type="scientific">Paenibacillus phyllosphaerae</name>
    <dbReference type="NCBI Taxonomy" id="274593"/>
    <lineage>
        <taxon>Bacteria</taxon>
        <taxon>Bacillati</taxon>
        <taxon>Bacillota</taxon>
        <taxon>Bacilli</taxon>
        <taxon>Bacillales</taxon>
        <taxon>Paenibacillaceae</taxon>
        <taxon>Paenibacillus</taxon>
    </lineage>
</organism>
<dbReference type="Gene3D" id="3.30.70.1350">
    <property type="entry name" value="Cation efflux protein, cytoplasmic domain"/>
    <property type="match status" value="1"/>
</dbReference>
<feature type="domain" description="Cation efflux protein transmembrane" evidence="9">
    <location>
        <begin position="15"/>
        <end position="194"/>
    </location>
</feature>
<comment type="similarity">
    <text evidence="2">Belongs to the cation diffusion facilitator (CDF) transporter (TC 2.A.4) family.</text>
</comment>
<accession>A0A7W5FMF5</accession>
<comment type="caution">
    <text evidence="11">The sequence shown here is derived from an EMBL/GenBank/DDBJ whole genome shotgun (WGS) entry which is preliminary data.</text>
</comment>
<dbReference type="InterPro" id="IPR036837">
    <property type="entry name" value="Cation_efflux_CTD_sf"/>
</dbReference>
<dbReference type="PANTHER" id="PTHR43840">
    <property type="entry name" value="MITOCHONDRIAL METAL TRANSPORTER 1-RELATED"/>
    <property type="match status" value="1"/>
</dbReference>
<dbReference type="InterPro" id="IPR058533">
    <property type="entry name" value="Cation_efflux_TM"/>
</dbReference>
<evidence type="ECO:0000256" key="8">
    <source>
        <dbReference type="SAM" id="Phobius"/>
    </source>
</evidence>
<feature type="transmembrane region" description="Helical" evidence="8">
    <location>
        <begin position="116"/>
        <end position="136"/>
    </location>
</feature>
<dbReference type="InterPro" id="IPR002524">
    <property type="entry name" value="Cation_efflux"/>
</dbReference>
<keyword evidence="6 8" id="KW-0472">Membrane</keyword>
<evidence type="ECO:0000259" key="9">
    <source>
        <dbReference type="Pfam" id="PF01545"/>
    </source>
</evidence>
<evidence type="ECO:0000256" key="6">
    <source>
        <dbReference type="ARBA" id="ARBA00023136"/>
    </source>
</evidence>
<evidence type="ECO:0000313" key="11">
    <source>
        <dbReference type="EMBL" id="MBB3109934.1"/>
    </source>
</evidence>
<keyword evidence="12" id="KW-1185">Reference proteome</keyword>
<dbReference type="RefSeq" id="WP_183599468.1">
    <property type="nucleotide sequence ID" value="NZ_JACHXK010000003.1"/>
</dbReference>
<evidence type="ECO:0000259" key="10">
    <source>
        <dbReference type="Pfam" id="PF16916"/>
    </source>
</evidence>
<keyword evidence="4 8" id="KW-0812">Transmembrane</keyword>
<evidence type="ECO:0000256" key="1">
    <source>
        <dbReference type="ARBA" id="ARBA00004141"/>
    </source>
</evidence>
<comment type="subcellular location">
    <subcellularLocation>
        <location evidence="1">Membrane</location>
        <topology evidence="1">Multi-pass membrane protein</topology>
    </subcellularLocation>
</comment>